<feature type="transmembrane region" description="Helical" evidence="10">
    <location>
        <begin position="255"/>
        <end position="277"/>
    </location>
</feature>
<dbReference type="Gene3D" id="1.20.1720.10">
    <property type="entry name" value="Multidrug resistance protein D"/>
    <property type="match status" value="1"/>
</dbReference>
<feature type="transmembrane region" description="Helical" evidence="10">
    <location>
        <begin position="197"/>
        <end position="218"/>
    </location>
</feature>
<dbReference type="NCBIfam" id="TIGR00711">
    <property type="entry name" value="efflux_EmrB"/>
    <property type="match status" value="1"/>
</dbReference>
<reference evidence="12 13" key="1">
    <citation type="submission" date="2017-09" db="EMBL/GenBank/DDBJ databases">
        <authorList>
            <person name="Lee N."/>
            <person name="Cho B.-K."/>
        </authorList>
    </citation>
    <scope>NUCLEOTIDE SEQUENCE [LARGE SCALE GENOMIC DNA]</scope>
    <source>
        <strain evidence="12 13">ATCC 23948</strain>
    </source>
</reference>
<dbReference type="KEGG" id="spla:CP981_31385"/>
<dbReference type="InterPro" id="IPR020846">
    <property type="entry name" value="MFS_dom"/>
</dbReference>
<evidence type="ECO:0000256" key="1">
    <source>
        <dbReference type="ARBA" id="ARBA00004651"/>
    </source>
</evidence>
<evidence type="ECO:0000259" key="11">
    <source>
        <dbReference type="PROSITE" id="PS50850"/>
    </source>
</evidence>
<evidence type="ECO:0000313" key="12">
    <source>
        <dbReference type="EMBL" id="QEV55524.1"/>
    </source>
</evidence>
<feature type="transmembrane region" description="Helical" evidence="10">
    <location>
        <begin position="327"/>
        <end position="349"/>
    </location>
</feature>
<feature type="transmembrane region" description="Helical" evidence="10">
    <location>
        <begin position="298"/>
        <end position="321"/>
    </location>
</feature>
<dbReference type="GO" id="GO:0046677">
    <property type="term" value="P:response to antibiotic"/>
    <property type="evidence" value="ECO:0007669"/>
    <property type="project" value="UniProtKB-KW"/>
</dbReference>
<dbReference type="Proteomes" id="UP000325458">
    <property type="component" value="Chromosome"/>
</dbReference>
<protein>
    <submittedName>
        <fullName evidence="12">DHA2 family efflux MFS transporter permease subunit</fullName>
    </submittedName>
</protein>
<feature type="transmembrane region" description="Helical" evidence="10">
    <location>
        <begin position="79"/>
        <end position="98"/>
    </location>
</feature>
<feature type="transmembrane region" description="Helical" evidence="10">
    <location>
        <begin position="230"/>
        <end position="249"/>
    </location>
</feature>
<organism evidence="12 13">
    <name type="scientific">Streptomyces platensis</name>
    <dbReference type="NCBI Taxonomy" id="58346"/>
    <lineage>
        <taxon>Bacteria</taxon>
        <taxon>Bacillati</taxon>
        <taxon>Actinomycetota</taxon>
        <taxon>Actinomycetes</taxon>
        <taxon>Kitasatosporales</taxon>
        <taxon>Streptomycetaceae</taxon>
        <taxon>Streptomyces</taxon>
    </lineage>
</organism>
<keyword evidence="6 10" id="KW-1133">Transmembrane helix</keyword>
<feature type="compositionally biased region" description="Low complexity" evidence="9">
    <location>
        <begin position="18"/>
        <end position="34"/>
    </location>
</feature>
<proteinExistence type="inferred from homology"/>
<feature type="transmembrane region" description="Helical" evidence="10">
    <location>
        <begin position="458"/>
        <end position="478"/>
    </location>
</feature>
<accession>A0AAE6NLX0</accession>
<evidence type="ECO:0000256" key="5">
    <source>
        <dbReference type="ARBA" id="ARBA00022692"/>
    </source>
</evidence>
<keyword evidence="8" id="KW-0046">Antibiotic resistance</keyword>
<comment type="similarity">
    <text evidence="2">Belongs to the major facilitator superfamily. EmrB family.</text>
</comment>
<feature type="transmembrane region" description="Helical" evidence="10">
    <location>
        <begin position="110"/>
        <end position="129"/>
    </location>
</feature>
<evidence type="ECO:0000313" key="13">
    <source>
        <dbReference type="Proteomes" id="UP000325458"/>
    </source>
</evidence>
<dbReference type="GO" id="GO:0022857">
    <property type="term" value="F:transmembrane transporter activity"/>
    <property type="evidence" value="ECO:0007669"/>
    <property type="project" value="InterPro"/>
</dbReference>
<evidence type="ECO:0000256" key="3">
    <source>
        <dbReference type="ARBA" id="ARBA00022448"/>
    </source>
</evidence>
<dbReference type="GO" id="GO:0005886">
    <property type="term" value="C:plasma membrane"/>
    <property type="evidence" value="ECO:0007669"/>
    <property type="project" value="UniProtKB-SubCell"/>
</dbReference>
<keyword evidence="5 10" id="KW-0812">Transmembrane</keyword>
<feature type="region of interest" description="Disordered" evidence="9">
    <location>
        <begin position="483"/>
        <end position="510"/>
    </location>
</feature>
<dbReference type="PANTHER" id="PTHR42718">
    <property type="entry name" value="MAJOR FACILITATOR SUPERFAMILY MULTIDRUG TRANSPORTER MFSC"/>
    <property type="match status" value="1"/>
</dbReference>
<dbReference type="InterPro" id="IPR036259">
    <property type="entry name" value="MFS_trans_sf"/>
</dbReference>
<sequence>MPYVAACALGRDAVSGQTAADAGGSAPSGPESTGNRPRLGLRSTVLVACLAFFVITLDTTVVNVALPSIGQQWGGQVSALQWVVTAYTLLFAALLLSAGTISDRIGASRAFTIGLSVFTLMSALCGLAPNLTVLIAARAIQGAGAAVMMPASLALVRQAYDSPAQRARAIALWTAGGGAAVAAGPVVGGALTTGLGWRWIFFVNLPVGVFALVGMLRAPRSPRGHSPMDPVGQVTAVLALAALVFAVITGGSGGWTSPTTICGFLVAVLAGTAFLLVESRQSDPAVPLTLFRIPSVAVCTSAGLALNFGYYGLVFVFTIFFQEHRGASALTAGLMFLPMTAFTTLVNLLAGKLTNRYGPRLPLILGQVIQTVGILGLLLVRRDTPTPLLLALLVPLGIGGGLAIPPLTSAMLESVPHERAGLASGVLSAARQFGGAIGVALLGALIADSAHFMTGMRISLVVGAAVLVATTLGVALFLPGSPKPAAPSTPAPGTEEPATVSLRPGGLESR</sequence>
<feature type="transmembrane region" description="Helical" evidence="10">
    <location>
        <begin position="135"/>
        <end position="157"/>
    </location>
</feature>
<dbReference type="Gene3D" id="1.20.1250.20">
    <property type="entry name" value="MFS general substrate transporter like domains"/>
    <property type="match status" value="1"/>
</dbReference>
<keyword evidence="4" id="KW-1003">Cell membrane</keyword>
<dbReference type="PANTHER" id="PTHR42718:SF9">
    <property type="entry name" value="MAJOR FACILITATOR SUPERFAMILY MULTIDRUG TRANSPORTER MFSC"/>
    <property type="match status" value="1"/>
</dbReference>
<evidence type="ECO:0000256" key="2">
    <source>
        <dbReference type="ARBA" id="ARBA00008537"/>
    </source>
</evidence>
<feature type="transmembrane region" description="Helical" evidence="10">
    <location>
        <begin position="386"/>
        <end position="408"/>
    </location>
</feature>
<dbReference type="PROSITE" id="PS50850">
    <property type="entry name" value="MFS"/>
    <property type="match status" value="1"/>
</dbReference>
<dbReference type="AlphaFoldDB" id="A0AAE6NLX0"/>
<dbReference type="InterPro" id="IPR004638">
    <property type="entry name" value="EmrB-like"/>
</dbReference>
<feature type="transmembrane region" description="Helical" evidence="10">
    <location>
        <begin position="45"/>
        <end position="67"/>
    </location>
</feature>
<dbReference type="EMBL" id="CP023691">
    <property type="protein sequence ID" value="QEV55524.1"/>
    <property type="molecule type" value="Genomic_DNA"/>
</dbReference>
<comment type="subcellular location">
    <subcellularLocation>
        <location evidence="1">Cell membrane</location>
        <topology evidence="1">Multi-pass membrane protein</topology>
    </subcellularLocation>
</comment>
<evidence type="ECO:0000256" key="7">
    <source>
        <dbReference type="ARBA" id="ARBA00023136"/>
    </source>
</evidence>
<feature type="transmembrane region" description="Helical" evidence="10">
    <location>
        <begin position="420"/>
        <end position="446"/>
    </location>
</feature>
<dbReference type="InterPro" id="IPR011701">
    <property type="entry name" value="MFS"/>
</dbReference>
<gene>
    <name evidence="12" type="ORF">CP981_31385</name>
</gene>
<feature type="region of interest" description="Disordered" evidence="9">
    <location>
        <begin position="18"/>
        <end position="37"/>
    </location>
</feature>
<evidence type="ECO:0000256" key="9">
    <source>
        <dbReference type="SAM" id="MobiDB-lite"/>
    </source>
</evidence>
<feature type="transmembrane region" description="Helical" evidence="10">
    <location>
        <begin position="169"/>
        <end position="191"/>
    </location>
</feature>
<dbReference type="CDD" id="cd17321">
    <property type="entry name" value="MFS_MMR_MDR_like"/>
    <property type="match status" value="1"/>
</dbReference>
<evidence type="ECO:0000256" key="10">
    <source>
        <dbReference type="SAM" id="Phobius"/>
    </source>
</evidence>
<evidence type="ECO:0000256" key="8">
    <source>
        <dbReference type="ARBA" id="ARBA00023251"/>
    </source>
</evidence>
<dbReference type="SUPFAM" id="SSF103473">
    <property type="entry name" value="MFS general substrate transporter"/>
    <property type="match status" value="1"/>
</dbReference>
<feature type="domain" description="Major facilitator superfamily (MFS) profile" evidence="11">
    <location>
        <begin position="44"/>
        <end position="482"/>
    </location>
</feature>
<name>A0AAE6NLX0_STRPT</name>
<feature type="transmembrane region" description="Helical" evidence="10">
    <location>
        <begin position="361"/>
        <end position="380"/>
    </location>
</feature>
<evidence type="ECO:0000256" key="6">
    <source>
        <dbReference type="ARBA" id="ARBA00022989"/>
    </source>
</evidence>
<keyword evidence="3" id="KW-0813">Transport</keyword>
<evidence type="ECO:0000256" key="4">
    <source>
        <dbReference type="ARBA" id="ARBA00022475"/>
    </source>
</evidence>
<dbReference type="Pfam" id="PF07690">
    <property type="entry name" value="MFS_1"/>
    <property type="match status" value="1"/>
</dbReference>
<keyword evidence="7 10" id="KW-0472">Membrane</keyword>